<organism evidence="2 3">
    <name type="scientific">Trichoderma guizhouense</name>
    <dbReference type="NCBI Taxonomy" id="1491466"/>
    <lineage>
        <taxon>Eukaryota</taxon>
        <taxon>Fungi</taxon>
        <taxon>Dikarya</taxon>
        <taxon>Ascomycota</taxon>
        <taxon>Pezizomycotina</taxon>
        <taxon>Sordariomycetes</taxon>
        <taxon>Hypocreomycetidae</taxon>
        <taxon>Hypocreales</taxon>
        <taxon>Hypocreaceae</taxon>
        <taxon>Trichoderma</taxon>
    </lineage>
</organism>
<protein>
    <recommendedName>
        <fullName evidence="1">AB hydrolase-1 domain-containing protein</fullName>
    </recommendedName>
</protein>
<accession>A0A1T3CRV0</accession>
<dbReference type="EMBL" id="LVVK01000007">
    <property type="protein sequence ID" value="OPB43814.1"/>
    <property type="molecule type" value="Genomic_DNA"/>
</dbReference>
<dbReference type="InterPro" id="IPR029058">
    <property type="entry name" value="AB_hydrolase_fold"/>
</dbReference>
<reference evidence="2 3" key="1">
    <citation type="submission" date="2016-04" db="EMBL/GenBank/DDBJ databases">
        <title>Multiple horizontal gene transfer events from other fungi enriched the ability of the initially mycotrophic fungus Trichoderma (Ascomycota) to feed on dead plant biomass.</title>
        <authorList>
            <person name="Atanasova L."/>
            <person name="Chenthamara K."/>
            <person name="Zhang J."/>
            <person name="Grujic M."/>
            <person name="Henrissat B."/>
            <person name="Kuo A."/>
            <person name="Aertz A."/>
            <person name="Salamov A."/>
            <person name="Lipzen A."/>
            <person name="Labutti K."/>
            <person name="Barry K."/>
            <person name="Miao Y."/>
            <person name="Rahimi M.J."/>
            <person name="Shen Q."/>
            <person name="Grigoriev I.V."/>
            <person name="Kubicek C.P."/>
            <person name="Druzhinina I.S."/>
        </authorList>
    </citation>
    <scope>NUCLEOTIDE SEQUENCE [LARGE SCALE GENOMIC DNA]</scope>
    <source>
        <strain evidence="2 3">NJAU 4742</strain>
    </source>
</reference>
<dbReference type="GO" id="GO:0047372">
    <property type="term" value="F:monoacylglycerol lipase activity"/>
    <property type="evidence" value="ECO:0007669"/>
    <property type="project" value="TreeGrafter"/>
</dbReference>
<sequence>MSTQQTAKTQYVQAPNGAKYAYRRIGAATGTPLLCLGHFKSTMDHWDPLLINTIAARRNVILYDYPGAGRSTGQVASTIRQMAADVHTFLGLIGVTEVDVLGFSIGGMLTQLVGLNAPSTINVRKLVLCGTGPSAGPESVPTPNMAGVLEYSGAKHMELPQMRILFFPMTKEGEYAAQGYWERIHERGVESSGEEHVKFLSDGLTDGGDGMSTMRNGITEFFTPETSQGLNGSYDRLADLKMPFLVANGHDDYMLPTVNSWVIQQKVPNGTLIVYPRSGHGFLFHFPTQFGRDVLNFLES</sequence>
<feature type="domain" description="AB hydrolase-1" evidence="1">
    <location>
        <begin position="43"/>
        <end position="289"/>
    </location>
</feature>
<keyword evidence="3" id="KW-1185">Reference proteome</keyword>
<dbReference type="SUPFAM" id="SSF53474">
    <property type="entry name" value="alpha/beta-Hydrolases"/>
    <property type="match status" value="1"/>
</dbReference>
<evidence type="ECO:0000313" key="2">
    <source>
        <dbReference type="EMBL" id="OPB43814.1"/>
    </source>
</evidence>
<dbReference type="GO" id="GO:0016020">
    <property type="term" value="C:membrane"/>
    <property type="evidence" value="ECO:0007669"/>
    <property type="project" value="TreeGrafter"/>
</dbReference>
<evidence type="ECO:0000259" key="1">
    <source>
        <dbReference type="Pfam" id="PF12697"/>
    </source>
</evidence>
<proteinExistence type="predicted"/>
<dbReference type="InterPro" id="IPR050266">
    <property type="entry name" value="AB_hydrolase_sf"/>
</dbReference>
<dbReference type="Gene3D" id="3.40.50.1820">
    <property type="entry name" value="alpha/beta hydrolase"/>
    <property type="match status" value="1"/>
</dbReference>
<dbReference type="PANTHER" id="PTHR43798">
    <property type="entry name" value="MONOACYLGLYCEROL LIPASE"/>
    <property type="match status" value="1"/>
</dbReference>
<gene>
    <name evidence="2" type="ORF">A0O28_0021320</name>
</gene>
<dbReference type="InterPro" id="IPR000073">
    <property type="entry name" value="AB_hydrolase_1"/>
</dbReference>
<name>A0A1T3CRV0_9HYPO</name>
<dbReference type="OrthoDB" id="8119704at2759"/>
<dbReference type="PANTHER" id="PTHR43798:SF5">
    <property type="entry name" value="MONOACYLGLYCEROL LIPASE ABHD6"/>
    <property type="match status" value="1"/>
</dbReference>
<evidence type="ECO:0000313" key="3">
    <source>
        <dbReference type="Proteomes" id="UP000191004"/>
    </source>
</evidence>
<dbReference type="GO" id="GO:0046464">
    <property type="term" value="P:acylglycerol catabolic process"/>
    <property type="evidence" value="ECO:0007669"/>
    <property type="project" value="TreeGrafter"/>
</dbReference>
<dbReference type="AlphaFoldDB" id="A0A1T3CRV0"/>
<dbReference type="Pfam" id="PF12697">
    <property type="entry name" value="Abhydrolase_6"/>
    <property type="match status" value="1"/>
</dbReference>
<comment type="caution">
    <text evidence="2">The sequence shown here is derived from an EMBL/GenBank/DDBJ whole genome shotgun (WGS) entry which is preliminary data.</text>
</comment>
<dbReference type="Proteomes" id="UP000191004">
    <property type="component" value="Unassembled WGS sequence"/>
</dbReference>